<dbReference type="EMBL" id="KK915297">
    <property type="protein sequence ID" value="KDP23042.1"/>
    <property type="molecule type" value="Genomic_DNA"/>
</dbReference>
<evidence type="ECO:0000313" key="3">
    <source>
        <dbReference type="Proteomes" id="UP000027138"/>
    </source>
</evidence>
<protein>
    <submittedName>
        <fullName evidence="2">Uncharacterized protein</fullName>
    </submittedName>
</protein>
<sequence>MGSSSDEDVQVLIEQSEGKAVEFRVREAKGRRENVRIADVPSNINEGEFLDVCSMYNIMPEYKLARPSKYTRANEPLDSESIMLYEEDFQSRVRLPLSEPLKSFFSEYDITISQLHPNGLRFLCGIVELACRDETVVTAGGGLRSANLRQVIVEGYPIYSPSGRMRPNPSPAEMSPKKAKASKMSKITEAMNKKAEAKRFDKGIPLVILDPPADNAGVVSEFAHVKYVATIPSIEPSRKRPREVTVPIPPPFPS</sequence>
<proteinExistence type="predicted"/>
<evidence type="ECO:0000256" key="1">
    <source>
        <dbReference type="SAM" id="MobiDB-lite"/>
    </source>
</evidence>
<gene>
    <name evidence="2" type="ORF">JCGZ_00507</name>
</gene>
<reference evidence="2 3" key="1">
    <citation type="journal article" date="2014" name="PLoS ONE">
        <title>Global Analysis of Gene Expression Profiles in Physic Nut (Jatropha curcas L.) Seedlings Exposed to Salt Stress.</title>
        <authorList>
            <person name="Zhang L."/>
            <person name="Zhang C."/>
            <person name="Wu P."/>
            <person name="Chen Y."/>
            <person name="Li M."/>
            <person name="Jiang H."/>
            <person name="Wu G."/>
        </authorList>
    </citation>
    <scope>NUCLEOTIDE SEQUENCE [LARGE SCALE GENOMIC DNA]</scope>
    <source>
        <strain evidence="3">cv. GZQX0401</strain>
        <tissue evidence="2">Young leaves</tissue>
    </source>
</reference>
<feature type="region of interest" description="Disordered" evidence="1">
    <location>
        <begin position="162"/>
        <end position="183"/>
    </location>
</feature>
<accession>A0A067JGQ1</accession>
<name>A0A067JGQ1_JATCU</name>
<dbReference type="Proteomes" id="UP000027138">
    <property type="component" value="Unassembled WGS sequence"/>
</dbReference>
<organism evidence="2 3">
    <name type="scientific">Jatropha curcas</name>
    <name type="common">Barbados nut</name>
    <dbReference type="NCBI Taxonomy" id="180498"/>
    <lineage>
        <taxon>Eukaryota</taxon>
        <taxon>Viridiplantae</taxon>
        <taxon>Streptophyta</taxon>
        <taxon>Embryophyta</taxon>
        <taxon>Tracheophyta</taxon>
        <taxon>Spermatophyta</taxon>
        <taxon>Magnoliopsida</taxon>
        <taxon>eudicotyledons</taxon>
        <taxon>Gunneridae</taxon>
        <taxon>Pentapetalae</taxon>
        <taxon>rosids</taxon>
        <taxon>fabids</taxon>
        <taxon>Malpighiales</taxon>
        <taxon>Euphorbiaceae</taxon>
        <taxon>Crotonoideae</taxon>
        <taxon>Jatropheae</taxon>
        <taxon>Jatropha</taxon>
    </lineage>
</organism>
<dbReference type="OrthoDB" id="671678at2759"/>
<dbReference type="AlphaFoldDB" id="A0A067JGQ1"/>
<evidence type="ECO:0000313" key="2">
    <source>
        <dbReference type="EMBL" id="KDP23042.1"/>
    </source>
</evidence>
<keyword evidence="3" id="KW-1185">Reference proteome</keyword>